<comment type="similarity">
    <text evidence="1">Belongs to the class-II pyridoxal-phosphate-dependent aminotransferase family. Histidinol-phosphate aminotransferase subfamily.</text>
</comment>
<dbReference type="SUPFAM" id="SSF53383">
    <property type="entry name" value="PLP-dependent transferases"/>
    <property type="match status" value="1"/>
</dbReference>
<reference evidence="7" key="2">
    <citation type="submission" date="2020-09" db="EMBL/GenBank/DDBJ databases">
        <authorList>
            <person name="Sun Q."/>
            <person name="Kim S."/>
        </authorList>
    </citation>
    <scope>NUCLEOTIDE SEQUENCE</scope>
    <source>
        <strain evidence="7">KCTC 32182</strain>
    </source>
</reference>
<keyword evidence="5" id="KW-0663">Pyridoxal phosphate</keyword>
<keyword evidence="3 7" id="KW-0032">Aminotransferase</keyword>
<keyword evidence="4" id="KW-0808">Transferase</keyword>
<evidence type="ECO:0000256" key="1">
    <source>
        <dbReference type="ARBA" id="ARBA00007970"/>
    </source>
</evidence>
<evidence type="ECO:0000256" key="2">
    <source>
        <dbReference type="ARBA" id="ARBA00021531"/>
    </source>
</evidence>
<dbReference type="PANTHER" id="PTHR43643">
    <property type="entry name" value="HISTIDINOL-PHOSPHATE AMINOTRANSFERASE 2"/>
    <property type="match status" value="1"/>
</dbReference>
<evidence type="ECO:0000256" key="3">
    <source>
        <dbReference type="ARBA" id="ARBA00022576"/>
    </source>
</evidence>
<evidence type="ECO:0000256" key="5">
    <source>
        <dbReference type="ARBA" id="ARBA00022898"/>
    </source>
</evidence>
<feature type="domain" description="Aminotransferase class I/classII large" evidence="6">
    <location>
        <begin position="13"/>
        <end position="272"/>
    </location>
</feature>
<gene>
    <name evidence="7" type="ORF">GCM10011289_06330</name>
</gene>
<protein>
    <recommendedName>
        <fullName evidence="2">Putative 8-amino-7-oxononanoate synthase</fullName>
    </recommendedName>
</protein>
<name>A0A918NZ05_9NEIS</name>
<organism evidence="7 8">
    <name type="scientific">Paludibacterium paludis</name>
    <dbReference type="NCBI Taxonomy" id="1225769"/>
    <lineage>
        <taxon>Bacteria</taxon>
        <taxon>Pseudomonadati</taxon>
        <taxon>Pseudomonadota</taxon>
        <taxon>Betaproteobacteria</taxon>
        <taxon>Neisseriales</taxon>
        <taxon>Chromobacteriaceae</taxon>
        <taxon>Paludibacterium</taxon>
    </lineage>
</organism>
<dbReference type="EMBL" id="BMYX01000002">
    <property type="protein sequence ID" value="GGY06536.1"/>
    <property type="molecule type" value="Genomic_DNA"/>
</dbReference>
<dbReference type="InterPro" id="IPR004839">
    <property type="entry name" value="Aminotransferase_I/II_large"/>
</dbReference>
<dbReference type="Gene3D" id="3.90.1150.10">
    <property type="entry name" value="Aspartate Aminotransferase, domain 1"/>
    <property type="match status" value="1"/>
</dbReference>
<keyword evidence="8" id="KW-1185">Reference proteome</keyword>
<comment type="caution">
    <text evidence="7">The sequence shown here is derived from an EMBL/GenBank/DDBJ whole genome shotgun (WGS) entry which is preliminary data.</text>
</comment>
<evidence type="ECO:0000313" key="7">
    <source>
        <dbReference type="EMBL" id="GGY06536.1"/>
    </source>
</evidence>
<dbReference type="InterPro" id="IPR015424">
    <property type="entry name" value="PyrdxlP-dep_Trfase"/>
</dbReference>
<evidence type="ECO:0000256" key="4">
    <source>
        <dbReference type="ARBA" id="ARBA00022679"/>
    </source>
</evidence>
<proteinExistence type="inferred from homology"/>
<evidence type="ECO:0000259" key="6">
    <source>
        <dbReference type="Pfam" id="PF00155"/>
    </source>
</evidence>
<reference evidence="7" key="1">
    <citation type="journal article" date="2014" name="Int. J. Syst. Evol. Microbiol.">
        <title>Complete genome sequence of Corynebacterium casei LMG S-19264T (=DSM 44701T), isolated from a smear-ripened cheese.</title>
        <authorList>
            <consortium name="US DOE Joint Genome Institute (JGI-PGF)"/>
            <person name="Walter F."/>
            <person name="Albersmeier A."/>
            <person name="Kalinowski J."/>
            <person name="Ruckert C."/>
        </authorList>
    </citation>
    <scope>NUCLEOTIDE SEQUENCE</scope>
    <source>
        <strain evidence="7">KCTC 32182</strain>
    </source>
</reference>
<sequence>MLLVDLTENPLGLSPSARSAVLREVSCLHAFPDGAADALRHRLAAHLRLPARCVLPGAGSSDVLGMALSTLVSGHSRLICPALLPPHVETLVNASGLSVERVREADGWQPSLDSLARAVCGQDDAPIVYLPYPDSLGGGCHDSDELAAWLRAQAGRAVTIVDESYIEFYDGHDALSMVSLVREGMAGMLVLRSFSHAYGLAGVRAGYGLGDSALVGACARRMRPYPISLPALAACLDALDNPEWLSQSRLFVRVVRDFLGERLSAMQAEVRDCGLNFLLHRLEVPEERLAGALTDAGWPSVRRIGGMDGWARVGASTIETAGRYLEVLDRCRSALS</sequence>
<dbReference type="GO" id="GO:0030170">
    <property type="term" value="F:pyridoxal phosphate binding"/>
    <property type="evidence" value="ECO:0007669"/>
    <property type="project" value="InterPro"/>
</dbReference>
<evidence type="ECO:0000313" key="8">
    <source>
        <dbReference type="Proteomes" id="UP000645257"/>
    </source>
</evidence>
<dbReference type="InterPro" id="IPR015422">
    <property type="entry name" value="PyrdxlP-dep_Trfase_small"/>
</dbReference>
<dbReference type="Pfam" id="PF00155">
    <property type="entry name" value="Aminotran_1_2"/>
    <property type="match status" value="1"/>
</dbReference>
<dbReference type="Proteomes" id="UP000645257">
    <property type="component" value="Unassembled WGS sequence"/>
</dbReference>
<dbReference type="PANTHER" id="PTHR43643:SF3">
    <property type="entry name" value="HISTIDINOL-PHOSPHATE AMINOTRANSFERASE"/>
    <property type="match status" value="1"/>
</dbReference>
<dbReference type="InterPro" id="IPR050106">
    <property type="entry name" value="HistidinolP_aminotransfase"/>
</dbReference>
<dbReference type="Gene3D" id="3.40.640.10">
    <property type="entry name" value="Type I PLP-dependent aspartate aminotransferase-like (Major domain)"/>
    <property type="match status" value="1"/>
</dbReference>
<dbReference type="InterPro" id="IPR015421">
    <property type="entry name" value="PyrdxlP-dep_Trfase_major"/>
</dbReference>
<accession>A0A918NZ05</accession>
<dbReference type="AlphaFoldDB" id="A0A918NZ05"/>
<dbReference type="GO" id="GO:0008483">
    <property type="term" value="F:transaminase activity"/>
    <property type="evidence" value="ECO:0007669"/>
    <property type="project" value="UniProtKB-KW"/>
</dbReference>
<dbReference type="RefSeq" id="WP_189531117.1">
    <property type="nucleotide sequence ID" value="NZ_BMYX01000002.1"/>
</dbReference>